<feature type="transmembrane region" description="Helical" evidence="1">
    <location>
        <begin position="137"/>
        <end position="159"/>
    </location>
</feature>
<sequence length="240" mass="27432">MRRILNLTLADLKNVRRDPMLIMAIAGPAMLTLVFRFVPPILTEWLTQKFGFDLTAYYDLILIFILQLVPLMIGMVSGYLMLDERDENLIQLFAVTPLRKSGYLFVRLAMPVLLTIMFTILLVYFTGLIQIKVVQLLPTILLLAMEAPMMALFLVSFAANKVEGLALSKGIGIIVAAPFAAYFIQWPWQIIAGISPTYWVAKMFFADSHSYENTFFLTVSLLMHGALMWYLFLTFQRRLD</sequence>
<feature type="transmembrane region" description="Helical" evidence="1">
    <location>
        <begin position="103"/>
        <end position="125"/>
    </location>
</feature>
<feature type="transmembrane region" description="Helical" evidence="1">
    <location>
        <begin position="20"/>
        <end position="38"/>
    </location>
</feature>
<dbReference type="Proteomes" id="UP000535491">
    <property type="component" value="Unassembled WGS sequence"/>
</dbReference>
<feature type="transmembrane region" description="Helical" evidence="1">
    <location>
        <begin position="171"/>
        <end position="194"/>
    </location>
</feature>
<keyword evidence="1" id="KW-0812">Transmembrane</keyword>
<keyword evidence="3" id="KW-1185">Reference proteome</keyword>
<gene>
    <name evidence="2" type="ORF">H1191_12165</name>
</gene>
<evidence type="ECO:0000313" key="2">
    <source>
        <dbReference type="EMBL" id="MBA4495064.1"/>
    </source>
</evidence>
<protein>
    <submittedName>
        <fullName evidence="2">Uncharacterized protein</fullName>
    </submittedName>
</protein>
<evidence type="ECO:0000256" key="1">
    <source>
        <dbReference type="SAM" id="Phobius"/>
    </source>
</evidence>
<organism evidence="2 3">
    <name type="scientific">Paenactinomyces guangxiensis</name>
    <dbReference type="NCBI Taxonomy" id="1490290"/>
    <lineage>
        <taxon>Bacteria</taxon>
        <taxon>Bacillati</taxon>
        <taxon>Bacillota</taxon>
        <taxon>Bacilli</taxon>
        <taxon>Bacillales</taxon>
        <taxon>Thermoactinomycetaceae</taxon>
        <taxon>Paenactinomyces</taxon>
    </lineage>
</organism>
<dbReference type="EMBL" id="JACEIQ010000012">
    <property type="protein sequence ID" value="MBA4495064.1"/>
    <property type="molecule type" value="Genomic_DNA"/>
</dbReference>
<dbReference type="AlphaFoldDB" id="A0A7W2A9B6"/>
<reference evidence="2 3" key="1">
    <citation type="submission" date="2020-07" db="EMBL/GenBank/DDBJ databases">
        <authorList>
            <person name="Feng H."/>
        </authorList>
    </citation>
    <scope>NUCLEOTIDE SEQUENCE [LARGE SCALE GENOMIC DNA]</scope>
    <source>
        <strain evidence="3">s-10</strain>
    </source>
</reference>
<dbReference type="RefSeq" id="WP_181752310.1">
    <property type="nucleotide sequence ID" value="NZ_JACEIQ010000012.1"/>
</dbReference>
<keyword evidence="1" id="KW-1133">Transmembrane helix</keyword>
<name>A0A7W2A9B6_9BACL</name>
<comment type="caution">
    <text evidence="2">The sequence shown here is derived from an EMBL/GenBank/DDBJ whole genome shotgun (WGS) entry which is preliminary data.</text>
</comment>
<proteinExistence type="predicted"/>
<accession>A0A7W2A9B6</accession>
<feature type="transmembrane region" description="Helical" evidence="1">
    <location>
        <begin position="58"/>
        <end position="82"/>
    </location>
</feature>
<keyword evidence="1" id="KW-0472">Membrane</keyword>
<evidence type="ECO:0000313" key="3">
    <source>
        <dbReference type="Proteomes" id="UP000535491"/>
    </source>
</evidence>
<feature type="transmembrane region" description="Helical" evidence="1">
    <location>
        <begin position="214"/>
        <end position="233"/>
    </location>
</feature>